<dbReference type="RefSeq" id="WP_345338880.1">
    <property type="nucleotide sequence ID" value="NZ_BAABLI010000007.1"/>
</dbReference>
<evidence type="ECO:0000256" key="4">
    <source>
        <dbReference type="ARBA" id="ARBA00022723"/>
    </source>
</evidence>
<reference evidence="11" key="1">
    <citation type="journal article" date="2019" name="Int. J. Syst. Evol. Microbiol.">
        <title>The Global Catalogue of Microorganisms (GCM) 10K type strain sequencing project: providing services to taxonomists for standard genome sequencing and annotation.</title>
        <authorList>
            <consortium name="The Broad Institute Genomics Platform"/>
            <consortium name="The Broad Institute Genome Sequencing Center for Infectious Disease"/>
            <person name="Wu L."/>
            <person name="Ma J."/>
        </authorList>
    </citation>
    <scope>NUCLEOTIDE SEQUENCE [LARGE SCALE GENOMIC DNA]</scope>
    <source>
        <strain evidence="11">CGMCC 1.10992</strain>
    </source>
</reference>
<keyword evidence="4" id="KW-0479">Metal-binding</keyword>
<keyword evidence="11" id="KW-1185">Reference proteome</keyword>
<feature type="domain" description="Csd3-like second N-terminal" evidence="9">
    <location>
        <begin position="146"/>
        <end position="269"/>
    </location>
</feature>
<dbReference type="InterPro" id="IPR045834">
    <property type="entry name" value="Csd3_N2"/>
</dbReference>
<feature type="domain" description="M23ase beta-sheet core" evidence="8">
    <location>
        <begin position="281"/>
        <end position="374"/>
    </location>
</feature>
<dbReference type="Proteomes" id="UP001597380">
    <property type="component" value="Unassembled WGS sequence"/>
</dbReference>
<dbReference type="InterPro" id="IPR050570">
    <property type="entry name" value="Cell_wall_metabolism_enzyme"/>
</dbReference>
<evidence type="ECO:0000313" key="10">
    <source>
        <dbReference type="EMBL" id="MFD2094600.1"/>
    </source>
</evidence>
<sequence>MILMGVGLLVAVGVMMPSSRSPIDAPISISIELPLTQNAAEPVSDIIEETVDVELPNIQLTIAQGDTLSGLFSKIGISQQTMYQVLESDQTILALDTLKPGNRLSFWVDDLTRELTALELYFDPSRQVRFERVSDSHFTYNEILVDGEWQSVPLRGEVHGSLYQSAAAAGLTARDVQQIEGLFKEKVKFGRDFRAGDNFFVLRNEQLIDGERTGNTDIQAVVIEVRGKQLSAFRHSDGSYYDAQGQGLAKAFLRVPLKKRYRISDHFNPRRKHPVTGRIAPHNGTDFATPTGTPILAAGDGVVSLVAKHRYAGKYVVIDHGGSYRTRYLHLSRSKVRKGQRVSRGQVIALSGATGRVSGAHLHYEFHINGRPVDAMKANIPMAKSLSGKELKQFKKLVAERMELLEVD</sequence>
<proteinExistence type="predicted"/>
<evidence type="ECO:0000256" key="6">
    <source>
        <dbReference type="ARBA" id="ARBA00022833"/>
    </source>
</evidence>
<comment type="subcellular location">
    <subcellularLocation>
        <location evidence="2">Cell envelope</location>
    </subcellularLocation>
</comment>
<keyword evidence="5" id="KW-0378">Hydrolase</keyword>
<evidence type="ECO:0000256" key="5">
    <source>
        <dbReference type="ARBA" id="ARBA00022801"/>
    </source>
</evidence>
<comment type="caution">
    <text evidence="10">The sequence shown here is derived from an EMBL/GenBank/DDBJ whole genome shotgun (WGS) entry which is preliminary data.</text>
</comment>
<keyword evidence="3" id="KW-0645">Protease</keyword>
<keyword evidence="6" id="KW-0862">Zinc</keyword>
<dbReference type="Pfam" id="PF01551">
    <property type="entry name" value="Peptidase_M23"/>
    <property type="match status" value="1"/>
</dbReference>
<dbReference type="InterPro" id="IPR011055">
    <property type="entry name" value="Dup_hybrid_motif"/>
</dbReference>
<dbReference type="Gene3D" id="3.10.450.350">
    <property type="match status" value="2"/>
</dbReference>
<accession>A0ABW4XIJ4</accession>
<organism evidence="10 11">
    <name type="scientific">Corallincola platygyrae</name>
    <dbReference type="NCBI Taxonomy" id="1193278"/>
    <lineage>
        <taxon>Bacteria</taxon>
        <taxon>Pseudomonadati</taxon>
        <taxon>Pseudomonadota</taxon>
        <taxon>Gammaproteobacteria</taxon>
        <taxon>Alteromonadales</taxon>
        <taxon>Psychromonadaceae</taxon>
        <taxon>Corallincola</taxon>
    </lineage>
</organism>
<evidence type="ECO:0000256" key="1">
    <source>
        <dbReference type="ARBA" id="ARBA00001947"/>
    </source>
</evidence>
<name>A0ABW4XIJ4_9GAMM</name>
<gene>
    <name evidence="10" type="ORF">ACFSJ3_01265</name>
</gene>
<comment type="cofactor">
    <cofactor evidence="1">
        <name>Zn(2+)</name>
        <dbReference type="ChEBI" id="CHEBI:29105"/>
    </cofactor>
</comment>
<evidence type="ECO:0000256" key="2">
    <source>
        <dbReference type="ARBA" id="ARBA00004196"/>
    </source>
</evidence>
<dbReference type="SUPFAM" id="SSF51261">
    <property type="entry name" value="Duplicated hybrid motif"/>
    <property type="match status" value="1"/>
</dbReference>
<dbReference type="EMBL" id="JBHUHT010000004">
    <property type="protein sequence ID" value="MFD2094600.1"/>
    <property type="molecule type" value="Genomic_DNA"/>
</dbReference>
<dbReference type="Pfam" id="PF19425">
    <property type="entry name" value="Csd3_N2"/>
    <property type="match status" value="1"/>
</dbReference>
<dbReference type="PANTHER" id="PTHR21666:SF292">
    <property type="entry name" value="MUREIN DD-ENDOPEPTIDASE MEPM"/>
    <property type="match status" value="1"/>
</dbReference>
<dbReference type="PANTHER" id="PTHR21666">
    <property type="entry name" value="PEPTIDASE-RELATED"/>
    <property type="match status" value="1"/>
</dbReference>
<evidence type="ECO:0000259" key="8">
    <source>
        <dbReference type="Pfam" id="PF01551"/>
    </source>
</evidence>
<dbReference type="InterPro" id="IPR016047">
    <property type="entry name" value="M23ase_b-sheet_dom"/>
</dbReference>
<evidence type="ECO:0000259" key="9">
    <source>
        <dbReference type="Pfam" id="PF19425"/>
    </source>
</evidence>
<keyword evidence="7" id="KW-0482">Metalloprotease</keyword>
<dbReference type="CDD" id="cd12797">
    <property type="entry name" value="M23_peptidase"/>
    <property type="match status" value="1"/>
</dbReference>
<evidence type="ECO:0000256" key="3">
    <source>
        <dbReference type="ARBA" id="ARBA00022670"/>
    </source>
</evidence>
<evidence type="ECO:0000313" key="11">
    <source>
        <dbReference type="Proteomes" id="UP001597380"/>
    </source>
</evidence>
<dbReference type="Gene3D" id="2.70.70.10">
    <property type="entry name" value="Glucose Permease (Domain IIA)"/>
    <property type="match status" value="1"/>
</dbReference>
<evidence type="ECO:0000256" key="7">
    <source>
        <dbReference type="ARBA" id="ARBA00023049"/>
    </source>
</evidence>
<protein>
    <submittedName>
        <fullName evidence="10">Peptidoglycan DD-metalloendopeptidase family protein</fullName>
    </submittedName>
</protein>